<dbReference type="PANTHER" id="PTHR38643:SF1">
    <property type="entry name" value="PURINE NUCLEOSIDE PERMEASE C285.05-RELATED"/>
    <property type="match status" value="1"/>
</dbReference>
<dbReference type="Proteomes" id="UP000185936">
    <property type="component" value="Unassembled WGS sequence"/>
</dbReference>
<dbReference type="InterPro" id="IPR009486">
    <property type="entry name" value="Pur_nuclsid_perm"/>
</dbReference>
<dbReference type="GO" id="GO:0009116">
    <property type="term" value="P:nucleoside metabolic process"/>
    <property type="evidence" value="ECO:0007669"/>
    <property type="project" value="InterPro"/>
</dbReference>
<dbReference type="Gene3D" id="3.40.50.1580">
    <property type="entry name" value="Nucleoside phosphorylase domain"/>
    <property type="match status" value="1"/>
</dbReference>
<reference evidence="3" key="1">
    <citation type="submission" date="2017-01" db="EMBL/GenBank/DDBJ databases">
        <authorList>
            <person name="Varghese N."/>
            <person name="Submissions S."/>
        </authorList>
    </citation>
    <scope>NUCLEOTIDE SEQUENCE [LARGE SCALE GENOMIC DNA]</scope>
    <source>
        <strain evidence="3">type strain: HArc-</strain>
    </source>
</reference>
<name>A0A1N7F7M7_9EURY</name>
<evidence type="ECO:0000256" key="1">
    <source>
        <dbReference type="SAM" id="MobiDB-lite"/>
    </source>
</evidence>
<dbReference type="InterPro" id="IPR035994">
    <property type="entry name" value="Nucleoside_phosphorylase_sf"/>
</dbReference>
<dbReference type="AlphaFoldDB" id="A0A1N7F7M7"/>
<dbReference type="SUPFAM" id="SSF53167">
    <property type="entry name" value="Purine and uridine phosphorylases"/>
    <property type="match status" value="1"/>
</dbReference>
<dbReference type="GO" id="GO:0055085">
    <property type="term" value="P:transmembrane transport"/>
    <property type="evidence" value="ECO:0007669"/>
    <property type="project" value="InterPro"/>
</dbReference>
<evidence type="ECO:0000313" key="3">
    <source>
        <dbReference type="Proteomes" id="UP000185936"/>
    </source>
</evidence>
<keyword evidence="3" id="KW-1185">Reference proteome</keyword>
<proteinExistence type="predicted"/>
<dbReference type="GO" id="GO:0003824">
    <property type="term" value="F:catalytic activity"/>
    <property type="evidence" value="ECO:0007669"/>
    <property type="project" value="InterPro"/>
</dbReference>
<dbReference type="PANTHER" id="PTHR38643">
    <property type="entry name" value="PURINE NUCLEOSIDE PERMEASE C285.05-RELATED"/>
    <property type="match status" value="1"/>
</dbReference>
<evidence type="ECO:0000313" key="2">
    <source>
        <dbReference type="EMBL" id="SIR96262.1"/>
    </source>
</evidence>
<accession>A0A1N7F7M7</accession>
<organism evidence="2 3">
    <name type="scientific">Natronorubrum thiooxidans</name>
    <dbReference type="NCBI Taxonomy" id="308853"/>
    <lineage>
        <taxon>Archaea</taxon>
        <taxon>Methanobacteriati</taxon>
        <taxon>Methanobacteriota</taxon>
        <taxon>Stenosarchaea group</taxon>
        <taxon>Halobacteria</taxon>
        <taxon>Halobacteriales</taxon>
        <taxon>Natrialbaceae</taxon>
        <taxon>Natronorubrum</taxon>
    </lineage>
</organism>
<dbReference type="EMBL" id="FTNR01000006">
    <property type="protein sequence ID" value="SIR96262.1"/>
    <property type="molecule type" value="Genomic_DNA"/>
</dbReference>
<dbReference type="STRING" id="308853.SAMN05421752_10648"/>
<protein>
    <submittedName>
        <fullName evidence="2">Purine nucleoside permease</fullName>
    </submittedName>
</protein>
<gene>
    <name evidence="2" type="ORF">SAMN05421752_10648</name>
</gene>
<sequence>MPAIEMLPIDPVKAGTTLLSRSLVLAMDTDETLPTPHAPDPNVPVRPTGLVLTAAFEPPLDERQPWLERYEFADALAIPGTETPLYLTDSGISITTTGIGKSDAATTVTALLANSGVDLSSAYVVSSGIAGSSPETTALGSVAIADAVVDWDRKHRWDRHSASNGSEGVDSSVDPNADAADDRPIDLLAYRPRDYVHRLEPALVDRAVAAAEDVSLREDETVRGYQNQYLTATDAGPTVECGTTVCGDEFWHGSQYAREVEWLCSEYGVEPYVTTQMEDAATATALERFDCRERYLSVRAVANYDRPALGQSVEESFDGNPASLALAIDNAARVGSAVIEALAASDPLEIGVDGRK</sequence>
<feature type="region of interest" description="Disordered" evidence="1">
    <location>
        <begin position="159"/>
        <end position="178"/>
    </location>
</feature>
<dbReference type="Pfam" id="PF06516">
    <property type="entry name" value="NUP"/>
    <property type="match status" value="1"/>
</dbReference>